<evidence type="ECO:0000256" key="5">
    <source>
        <dbReference type="PROSITE-ProRule" id="PRU10141"/>
    </source>
</evidence>
<evidence type="ECO:0000313" key="10">
    <source>
        <dbReference type="Proteomes" id="UP001160301"/>
    </source>
</evidence>
<dbReference type="PROSITE" id="PS00107">
    <property type="entry name" value="PROTEIN_KINASE_ATP"/>
    <property type="match status" value="1"/>
</dbReference>
<dbReference type="PROSITE" id="PS00109">
    <property type="entry name" value="PROTEIN_KINASE_TYR"/>
    <property type="match status" value="1"/>
</dbReference>
<keyword evidence="1" id="KW-0808">Transferase</keyword>
<feature type="compositionally biased region" description="Basic and acidic residues" evidence="6">
    <location>
        <begin position="1"/>
        <end position="14"/>
    </location>
</feature>
<dbReference type="GO" id="GO:0016301">
    <property type="term" value="F:kinase activity"/>
    <property type="evidence" value="ECO:0007669"/>
    <property type="project" value="UniProtKB-KW"/>
</dbReference>
<protein>
    <submittedName>
        <fullName evidence="9">Protein kinase</fullName>
    </submittedName>
</protein>
<evidence type="ECO:0000256" key="3">
    <source>
        <dbReference type="ARBA" id="ARBA00022777"/>
    </source>
</evidence>
<feature type="region of interest" description="Disordered" evidence="6">
    <location>
        <begin position="495"/>
        <end position="525"/>
    </location>
</feature>
<feature type="domain" description="Protein kinase" evidence="8">
    <location>
        <begin position="117"/>
        <end position="398"/>
    </location>
</feature>
<keyword evidence="7" id="KW-1133">Transmembrane helix</keyword>
<organism evidence="9 10">
    <name type="scientific">Polyangium sorediatum</name>
    <dbReference type="NCBI Taxonomy" id="889274"/>
    <lineage>
        <taxon>Bacteria</taxon>
        <taxon>Pseudomonadati</taxon>
        <taxon>Myxococcota</taxon>
        <taxon>Polyangia</taxon>
        <taxon>Polyangiales</taxon>
        <taxon>Polyangiaceae</taxon>
        <taxon>Polyangium</taxon>
    </lineage>
</organism>
<evidence type="ECO:0000259" key="8">
    <source>
        <dbReference type="PROSITE" id="PS50011"/>
    </source>
</evidence>
<keyword evidence="7" id="KW-0812">Transmembrane</keyword>
<keyword evidence="2 5" id="KW-0547">Nucleotide-binding</keyword>
<gene>
    <name evidence="9" type="ORF">QHF89_23490</name>
</gene>
<dbReference type="InterPro" id="IPR011009">
    <property type="entry name" value="Kinase-like_dom_sf"/>
</dbReference>
<name>A0ABT6NVZ7_9BACT</name>
<dbReference type="Gene3D" id="3.30.200.20">
    <property type="entry name" value="Phosphorylase Kinase, domain 1"/>
    <property type="match status" value="1"/>
</dbReference>
<keyword evidence="10" id="KW-1185">Reference proteome</keyword>
<dbReference type="Proteomes" id="UP001160301">
    <property type="component" value="Unassembled WGS sequence"/>
</dbReference>
<keyword evidence="3 9" id="KW-0418">Kinase</keyword>
<evidence type="ECO:0000313" key="9">
    <source>
        <dbReference type="EMBL" id="MDI1432478.1"/>
    </source>
</evidence>
<dbReference type="CDD" id="cd14014">
    <property type="entry name" value="STKc_PknB_like"/>
    <property type="match status" value="1"/>
</dbReference>
<dbReference type="EMBL" id="JARZHI010000021">
    <property type="protein sequence ID" value="MDI1432478.1"/>
    <property type="molecule type" value="Genomic_DNA"/>
</dbReference>
<dbReference type="InterPro" id="IPR017441">
    <property type="entry name" value="Protein_kinase_ATP_BS"/>
</dbReference>
<dbReference type="PROSITE" id="PS50011">
    <property type="entry name" value="PROTEIN_KINASE_DOM"/>
    <property type="match status" value="1"/>
</dbReference>
<evidence type="ECO:0000256" key="7">
    <source>
        <dbReference type="SAM" id="Phobius"/>
    </source>
</evidence>
<sequence>MTTDKGEDDRKPADSDSGAVVSPSPSLPTPTVRARSLSPRAPSSPFFRNEALPGVGHLYDGPPPSVTATPAAAAPLLFVCDECWRTFTDGSQLSCACERPRPVEGWAAMPYVLRGRFLFVELLGRGGMGAVFRAYDQASKDRPWVAVKVIQKGLPELEASLKEMFRREVAAAQMLAQHKQFFVDVLGFDDVAPAYLALEHVPWQTLAEVVASLPAIERRLPPAQVARIGIAILRGAAKMHFHRIVHRDLTPANIFVRHVPDREGYDVKITDLGLWAFDQVQGESDSLSLVGMPGTAGTAAYMSPEQSTGEKVGAASDLHAIGSVLWELATGSVPYPATTDGRVHEIIERRAKTLYDPPARPAFMPEGLYHVLVKALAFEAEARFSAANDMRKALEAFVASYQQERLRDLEDALGRIDGLARKVTSLRDKMTPMREVLERLSLLGAILREAQEQRGEAEPAVLRTIADNTETQLAQITREIGALAEWLRVLGEKKDVPPGAGDKPGRREIEVLAPREGRATSPKAKPRGESRALLVWGIVAALVVIVVGLFFLRAWG</sequence>
<feature type="region of interest" description="Disordered" evidence="6">
    <location>
        <begin position="1"/>
        <end position="45"/>
    </location>
</feature>
<dbReference type="SUPFAM" id="SSF56112">
    <property type="entry name" value="Protein kinase-like (PK-like)"/>
    <property type="match status" value="1"/>
</dbReference>
<evidence type="ECO:0000256" key="6">
    <source>
        <dbReference type="SAM" id="MobiDB-lite"/>
    </source>
</evidence>
<feature type="binding site" evidence="5">
    <location>
        <position position="148"/>
    </location>
    <ligand>
        <name>ATP</name>
        <dbReference type="ChEBI" id="CHEBI:30616"/>
    </ligand>
</feature>
<keyword evidence="7" id="KW-0472">Membrane</keyword>
<feature type="transmembrane region" description="Helical" evidence="7">
    <location>
        <begin position="533"/>
        <end position="552"/>
    </location>
</feature>
<keyword evidence="4 5" id="KW-0067">ATP-binding</keyword>
<dbReference type="PANTHER" id="PTHR43289">
    <property type="entry name" value="MITOGEN-ACTIVATED PROTEIN KINASE KINASE KINASE 20-RELATED"/>
    <property type="match status" value="1"/>
</dbReference>
<accession>A0ABT6NVZ7</accession>
<reference evidence="9 10" key="1">
    <citation type="submission" date="2023-04" db="EMBL/GenBank/DDBJ databases">
        <title>The genome sequence of Polyangium sorediatum DSM14670.</title>
        <authorList>
            <person name="Zhang X."/>
        </authorList>
    </citation>
    <scope>NUCLEOTIDE SEQUENCE [LARGE SCALE GENOMIC DNA]</scope>
    <source>
        <strain evidence="9 10">DSM 14670</strain>
    </source>
</reference>
<proteinExistence type="predicted"/>
<feature type="compositionally biased region" description="Low complexity" evidence="6">
    <location>
        <begin position="20"/>
        <end position="45"/>
    </location>
</feature>
<evidence type="ECO:0000256" key="2">
    <source>
        <dbReference type="ARBA" id="ARBA00022741"/>
    </source>
</evidence>
<evidence type="ECO:0000256" key="1">
    <source>
        <dbReference type="ARBA" id="ARBA00022679"/>
    </source>
</evidence>
<dbReference type="InterPro" id="IPR000719">
    <property type="entry name" value="Prot_kinase_dom"/>
</dbReference>
<dbReference type="PANTHER" id="PTHR43289:SF6">
    <property type="entry name" value="SERINE_THREONINE-PROTEIN KINASE NEKL-3"/>
    <property type="match status" value="1"/>
</dbReference>
<feature type="compositionally biased region" description="Basic and acidic residues" evidence="6">
    <location>
        <begin position="503"/>
        <end position="518"/>
    </location>
</feature>
<dbReference type="RefSeq" id="WP_136969760.1">
    <property type="nucleotide sequence ID" value="NZ_JARZHI010000021.1"/>
</dbReference>
<dbReference type="Gene3D" id="1.10.510.10">
    <property type="entry name" value="Transferase(Phosphotransferase) domain 1"/>
    <property type="match status" value="1"/>
</dbReference>
<dbReference type="InterPro" id="IPR008266">
    <property type="entry name" value="Tyr_kinase_AS"/>
</dbReference>
<comment type="caution">
    <text evidence="9">The sequence shown here is derived from an EMBL/GenBank/DDBJ whole genome shotgun (WGS) entry which is preliminary data.</text>
</comment>
<dbReference type="Pfam" id="PF00069">
    <property type="entry name" value="Pkinase"/>
    <property type="match status" value="1"/>
</dbReference>
<evidence type="ECO:0000256" key="4">
    <source>
        <dbReference type="ARBA" id="ARBA00022840"/>
    </source>
</evidence>